<accession>A0A7W9CU95</accession>
<dbReference type="RefSeq" id="WP_183852812.1">
    <property type="nucleotide sequence ID" value="NZ_JACHOO010000002.1"/>
</dbReference>
<evidence type="ECO:0000313" key="3">
    <source>
        <dbReference type="Proteomes" id="UP000523821"/>
    </source>
</evidence>
<keyword evidence="3" id="KW-1185">Reference proteome</keyword>
<reference evidence="2 3" key="1">
    <citation type="submission" date="2020-08" db="EMBL/GenBank/DDBJ databases">
        <title>Genomic Encyclopedia of Type Strains, Phase IV (KMG-IV): sequencing the most valuable type-strain genomes for metagenomic binning, comparative biology and taxonomic classification.</title>
        <authorList>
            <person name="Goeker M."/>
        </authorList>
    </citation>
    <scope>NUCLEOTIDE SEQUENCE [LARGE SCALE GENOMIC DNA]</scope>
    <source>
        <strain evidence="2 3">DSM 16268</strain>
    </source>
</reference>
<comment type="caution">
    <text evidence="2">The sequence shown here is derived from an EMBL/GenBank/DDBJ whole genome shotgun (WGS) entry which is preliminary data.</text>
</comment>
<gene>
    <name evidence="2" type="ORF">GGQ63_000801</name>
</gene>
<feature type="transmembrane region" description="Helical" evidence="1">
    <location>
        <begin position="105"/>
        <end position="126"/>
    </location>
</feature>
<dbReference type="Proteomes" id="UP000523821">
    <property type="component" value="Unassembled WGS sequence"/>
</dbReference>
<keyword evidence="1" id="KW-1133">Transmembrane helix</keyword>
<evidence type="ECO:0000256" key="1">
    <source>
        <dbReference type="SAM" id="Phobius"/>
    </source>
</evidence>
<dbReference type="AlphaFoldDB" id="A0A7W9CU95"/>
<keyword evidence="1" id="KW-0472">Membrane</keyword>
<organism evidence="2 3">
    <name type="scientific">Prosthecomicrobium pneumaticum</name>
    <dbReference type="NCBI Taxonomy" id="81895"/>
    <lineage>
        <taxon>Bacteria</taxon>
        <taxon>Pseudomonadati</taxon>
        <taxon>Pseudomonadota</taxon>
        <taxon>Alphaproteobacteria</taxon>
        <taxon>Hyphomicrobiales</taxon>
        <taxon>Kaistiaceae</taxon>
        <taxon>Prosthecomicrobium</taxon>
    </lineage>
</organism>
<sequence>MNKQGHEDSGARRRALFEAVDRYGPHPGTWPDLARAARAREAMLADRDFRAYRDGAVNLNRGLTLAARALDGEIADAKAMERIAAAVSARVAPAIAPRRHLRHRAAAAAAVIVLAAALGGMVDSIVPPFAGDPVQVVQLDTLVFGPTEGDF</sequence>
<keyword evidence="1" id="KW-0812">Transmembrane</keyword>
<name>A0A7W9CU95_9HYPH</name>
<evidence type="ECO:0000313" key="2">
    <source>
        <dbReference type="EMBL" id="MBB5751749.1"/>
    </source>
</evidence>
<dbReference type="EMBL" id="JACHOO010000002">
    <property type="protein sequence ID" value="MBB5751749.1"/>
    <property type="molecule type" value="Genomic_DNA"/>
</dbReference>
<protein>
    <submittedName>
        <fullName evidence="2">Uncharacterized protein</fullName>
    </submittedName>
</protein>
<proteinExistence type="predicted"/>